<reference evidence="2 3" key="1">
    <citation type="submission" date="2024-02" db="EMBL/GenBank/DDBJ databases">
        <title>De novo assembly and annotation of 12 fungi associated with fruit tree decline syndrome in Ontario, Canada.</title>
        <authorList>
            <person name="Sulman M."/>
            <person name="Ellouze W."/>
            <person name="Ilyukhin E."/>
        </authorList>
    </citation>
    <scope>NUCLEOTIDE SEQUENCE [LARGE SCALE GENOMIC DNA]</scope>
    <source>
        <strain evidence="2 3">M97-236</strain>
    </source>
</reference>
<feature type="region of interest" description="Disordered" evidence="1">
    <location>
        <begin position="155"/>
        <end position="198"/>
    </location>
</feature>
<evidence type="ECO:0000256" key="1">
    <source>
        <dbReference type="SAM" id="MobiDB-lite"/>
    </source>
</evidence>
<evidence type="ECO:0000313" key="3">
    <source>
        <dbReference type="Proteomes" id="UP001521222"/>
    </source>
</evidence>
<feature type="compositionally biased region" description="Low complexity" evidence="1">
    <location>
        <begin position="97"/>
        <end position="112"/>
    </location>
</feature>
<dbReference type="EMBL" id="JAKIXB020000022">
    <property type="protein sequence ID" value="KAL1598571.1"/>
    <property type="molecule type" value="Genomic_DNA"/>
</dbReference>
<accession>A0ABR3R2A6</accession>
<dbReference type="Proteomes" id="UP001521222">
    <property type="component" value="Unassembled WGS sequence"/>
</dbReference>
<evidence type="ECO:0000313" key="2">
    <source>
        <dbReference type="EMBL" id="KAL1598571.1"/>
    </source>
</evidence>
<gene>
    <name evidence="2" type="ORF">SLS59_006858</name>
</gene>
<comment type="caution">
    <text evidence="2">The sequence shown here is derived from an EMBL/GenBank/DDBJ whole genome shotgun (WGS) entry which is preliminary data.</text>
</comment>
<keyword evidence="3" id="KW-1185">Reference proteome</keyword>
<name>A0ABR3R2A6_9PLEO</name>
<proteinExistence type="predicted"/>
<organism evidence="2 3">
    <name type="scientific">Nothophoma quercina</name>
    <dbReference type="NCBI Taxonomy" id="749835"/>
    <lineage>
        <taxon>Eukaryota</taxon>
        <taxon>Fungi</taxon>
        <taxon>Dikarya</taxon>
        <taxon>Ascomycota</taxon>
        <taxon>Pezizomycotina</taxon>
        <taxon>Dothideomycetes</taxon>
        <taxon>Pleosporomycetidae</taxon>
        <taxon>Pleosporales</taxon>
        <taxon>Pleosporineae</taxon>
        <taxon>Didymellaceae</taxon>
        <taxon>Nothophoma</taxon>
    </lineage>
</organism>
<sequence length="198" mass="20042">MLHSPDKIPPTLFWLAGGTGKPISFGGWKQSRPKTRMGGLFGMAAFGGRYGKDYKVKANSVCEGNGKAEIECSASIKVVVEDGGNVKDDNSGQDAKSLSSSSSSSCGSSSSSTVQVEQAKEATPNAGDAPLLAVAEPVQQALTTPATEALDDVPLCSGALPVEPAADPLADGSAPAPPDQDNGEKVKVAAANAPKAEV</sequence>
<feature type="region of interest" description="Disordered" evidence="1">
    <location>
        <begin position="83"/>
        <end position="131"/>
    </location>
</feature>
<feature type="compositionally biased region" description="Low complexity" evidence="1">
    <location>
        <begin position="188"/>
        <end position="198"/>
    </location>
</feature>
<protein>
    <submittedName>
        <fullName evidence="2">Uncharacterized protein</fullName>
    </submittedName>
</protein>